<accession>A0ABW3D9U9</accession>
<proteinExistence type="inferred from homology"/>
<evidence type="ECO:0000256" key="4">
    <source>
        <dbReference type="ARBA" id="ARBA00022801"/>
    </source>
</evidence>
<feature type="domain" description="Metallo-beta-lactamase" evidence="9">
    <location>
        <begin position="44"/>
        <end position="274"/>
    </location>
</feature>
<comment type="cofactor">
    <cofactor evidence="1">
        <name>Zn(2+)</name>
        <dbReference type="ChEBI" id="CHEBI:29105"/>
    </cofactor>
</comment>
<dbReference type="InterPro" id="IPR001279">
    <property type="entry name" value="Metallo-B-lactamas"/>
</dbReference>
<evidence type="ECO:0000256" key="3">
    <source>
        <dbReference type="ARBA" id="ARBA00022723"/>
    </source>
</evidence>
<keyword evidence="5" id="KW-0862">Zinc</keyword>
<evidence type="ECO:0000256" key="1">
    <source>
        <dbReference type="ARBA" id="ARBA00001947"/>
    </source>
</evidence>
<keyword evidence="3" id="KW-0479">Metal-binding</keyword>
<organism evidence="10 11">
    <name type="scientific">Paenibacillus residui</name>
    <dbReference type="NCBI Taxonomy" id="629724"/>
    <lineage>
        <taxon>Bacteria</taxon>
        <taxon>Bacillati</taxon>
        <taxon>Bacillota</taxon>
        <taxon>Bacilli</taxon>
        <taxon>Bacillales</taxon>
        <taxon>Paenibacillaceae</taxon>
        <taxon>Paenibacillus</taxon>
    </lineage>
</organism>
<evidence type="ECO:0000256" key="7">
    <source>
        <dbReference type="ARBA" id="ARBA00034301"/>
    </source>
</evidence>
<evidence type="ECO:0000256" key="5">
    <source>
        <dbReference type="ARBA" id="ARBA00022833"/>
    </source>
</evidence>
<dbReference type="EMBL" id="JBHTIU010000028">
    <property type="protein sequence ID" value="MFD0869339.1"/>
    <property type="molecule type" value="Genomic_DNA"/>
</dbReference>
<dbReference type="PANTHER" id="PTHR42978">
    <property type="entry name" value="QUORUM-QUENCHING LACTONASE YTNP-RELATED-RELATED"/>
    <property type="match status" value="1"/>
</dbReference>
<sequence>MSMKLPEVSADAPQCELTVLNAGFYRASLNMLHKERPRQQIWGPALFFLIRHPKNGYFLFDTGYSTRFREATRLVPYRLMRLATPVRITEQEHALVQLQAMGVEPDEVTVILSHMHVDHTGGIHDFPRSQIIVNKVEWEFTQGRSPLRLFPHAYLSSLFNQIDPNRVRLIDFDSSSGYGPLPQAVDLLGDESLVLVPLPGHSVGQMGLLINHTRQGRVLLCADAVYMQDNYRDRLAGSRISRIAHYDYSQYLSQFALLHDLEKENSGLTILPSHDPGVYERYVLGKGRAGQ</sequence>
<comment type="catalytic activity">
    <reaction evidence="8">
        <text>3',5'-cyclic UMP + H2O = UMP + H(+)</text>
        <dbReference type="Rhea" id="RHEA:70575"/>
        <dbReference type="ChEBI" id="CHEBI:15377"/>
        <dbReference type="ChEBI" id="CHEBI:15378"/>
        <dbReference type="ChEBI" id="CHEBI:57865"/>
        <dbReference type="ChEBI" id="CHEBI:184387"/>
    </reaction>
    <physiologicalReaction direction="left-to-right" evidence="8">
        <dbReference type="Rhea" id="RHEA:70576"/>
    </physiologicalReaction>
</comment>
<evidence type="ECO:0000256" key="8">
    <source>
        <dbReference type="ARBA" id="ARBA00048505"/>
    </source>
</evidence>
<comment type="similarity">
    <text evidence="2">Belongs to the metallo-beta-lactamase superfamily.</text>
</comment>
<evidence type="ECO:0000256" key="6">
    <source>
        <dbReference type="ARBA" id="ARBA00034221"/>
    </source>
</evidence>
<keyword evidence="4" id="KW-0378">Hydrolase</keyword>
<dbReference type="Pfam" id="PF00753">
    <property type="entry name" value="Lactamase_B"/>
    <property type="match status" value="1"/>
</dbReference>
<dbReference type="SUPFAM" id="SSF56281">
    <property type="entry name" value="Metallo-hydrolase/oxidoreductase"/>
    <property type="match status" value="1"/>
</dbReference>
<dbReference type="PANTHER" id="PTHR42978:SF2">
    <property type="entry name" value="102 KBASES UNSTABLE REGION: FROM 1 TO 119443"/>
    <property type="match status" value="1"/>
</dbReference>
<protein>
    <submittedName>
        <fullName evidence="10">MBL fold metallo-hydrolase</fullName>
    </submittedName>
</protein>
<reference evidence="11" key="1">
    <citation type="journal article" date="2019" name="Int. J. Syst. Evol. Microbiol.">
        <title>The Global Catalogue of Microorganisms (GCM) 10K type strain sequencing project: providing services to taxonomists for standard genome sequencing and annotation.</title>
        <authorList>
            <consortium name="The Broad Institute Genomics Platform"/>
            <consortium name="The Broad Institute Genome Sequencing Center for Infectious Disease"/>
            <person name="Wu L."/>
            <person name="Ma J."/>
        </authorList>
    </citation>
    <scope>NUCLEOTIDE SEQUENCE [LARGE SCALE GENOMIC DNA]</scope>
    <source>
        <strain evidence="11">CCUG 57263</strain>
    </source>
</reference>
<comment type="function">
    <text evidence="7">Counteracts the endogenous Pycsar antiviral defense system. Phosphodiesterase that enables metal-dependent hydrolysis of host cyclic nucleotide Pycsar defense signals such as cCMP and cUMP.</text>
</comment>
<comment type="catalytic activity">
    <reaction evidence="6">
        <text>3',5'-cyclic CMP + H2O = CMP + H(+)</text>
        <dbReference type="Rhea" id="RHEA:72675"/>
        <dbReference type="ChEBI" id="CHEBI:15377"/>
        <dbReference type="ChEBI" id="CHEBI:15378"/>
        <dbReference type="ChEBI" id="CHEBI:58003"/>
        <dbReference type="ChEBI" id="CHEBI:60377"/>
    </reaction>
    <physiologicalReaction direction="left-to-right" evidence="6">
        <dbReference type="Rhea" id="RHEA:72676"/>
    </physiologicalReaction>
</comment>
<evidence type="ECO:0000313" key="10">
    <source>
        <dbReference type="EMBL" id="MFD0869339.1"/>
    </source>
</evidence>
<dbReference type="CDD" id="cd07730">
    <property type="entry name" value="metallo-hydrolase-like_MBL-fold"/>
    <property type="match status" value="1"/>
</dbReference>
<dbReference type="Proteomes" id="UP001597120">
    <property type="component" value="Unassembled WGS sequence"/>
</dbReference>
<evidence type="ECO:0000256" key="2">
    <source>
        <dbReference type="ARBA" id="ARBA00007749"/>
    </source>
</evidence>
<dbReference type="Gene3D" id="3.60.15.10">
    <property type="entry name" value="Ribonuclease Z/Hydroxyacylglutathione hydrolase-like"/>
    <property type="match status" value="1"/>
</dbReference>
<keyword evidence="11" id="KW-1185">Reference proteome</keyword>
<evidence type="ECO:0000259" key="9">
    <source>
        <dbReference type="SMART" id="SM00849"/>
    </source>
</evidence>
<dbReference type="SMART" id="SM00849">
    <property type="entry name" value="Lactamase_B"/>
    <property type="match status" value="1"/>
</dbReference>
<dbReference type="InterPro" id="IPR036866">
    <property type="entry name" value="RibonucZ/Hydroxyglut_hydro"/>
</dbReference>
<gene>
    <name evidence="10" type="ORF">ACFQ03_09260</name>
</gene>
<evidence type="ECO:0000313" key="11">
    <source>
        <dbReference type="Proteomes" id="UP001597120"/>
    </source>
</evidence>
<dbReference type="InterPro" id="IPR051013">
    <property type="entry name" value="MBL_superfamily_lactonases"/>
</dbReference>
<comment type="caution">
    <text evidence="10">The sequence shown here is derived from an EMBL/GenBank/DDBJ whole genome shotgun (WGS) entry which is preliminary data.</text>
</comment>
<name>A0ABW3D9U9_9BACL</name>
<dbReference type="RefSeq" id="WP_144940242.1">
    <property type="nucleotide sequence ID" value="NZ_JBHTIU010000028.1"/>
</dbReference>